<accession>W9GD45</accession>
<dbReference type="AlphaFoldDB" id="W9GD45"/>
<keyword evidence="6 11" id="KW-0808">Transferase</keyword>
<evidence type="ECO:0000256" key="11">
    <source>
        <dbReference type="RuleBase" id="RU361241"/>
    </source>
</evidence>
<comment type="pathway">
    <text evidence="2">Lipid metabolism.</text>
</comment>
<dbReference type="InterPro" id="IPR014292">
    <property type="entry name" value="Acyl_transf_WS/DGAT"/>
</dbReference>
<sequence>MSLASPGKGETGDVSKRERLSALDSIFLPMETENQPLHVGSVLILEGPPPSPDAFRHYVAAQLATMPFHRRRLMRMPLDLGRPIWVDAQVDLLDHVHHGVLPPPGDEAQLCAMVAQVMHPPLDRSRPLWQLWQVDGLAGGRWAVLAKAHHALVDGRSGTDVVGALLTASSHWEERPVVSHAAAGSQPPPSRLALVADLVCWLGRLPVRAVRFAVHSVLAPRKTGRQVARLRLGLAQVLRPDLPPSVLNGPLGSDRTWRWTGGSLTDVVHLAHAADCTVNDVYLAVPAGGYRRFLLGRGEPLQGMALRAIVPVSRRRRGEPWRPGNLASAVFVELPVHLADARDRLSAVRSRTRQQKADRVAEATEAVVRMADHLPAALLLQGARAYGRAGQGRVNVVASNVPGPSELRYFAGRRVLEIAPWLPTAQEVRTTTTMMSYAGRFTIGITGDARALPDLERLVAEVAREVAELVAPDAIASPTGQFGSAGCASEAAHRRRTFFWILPVDVLGRSVKKIRRGTL</sequence>
<comment type="pathway">
    <text evidence="1 11">Glycerolipid metabolism; triacylglycerol biosynthesis.</text>
</comment>
<dbReference type="GO" id="GO:0001666">
    <property type="term" value="P:response to hypoxia"/>
    <property type="evidence" value="ECO:0007669"/>
    <property type="project" value="TreeGrafter"/>
</dbReference>
<dbReference type="GO" id="GO:0004144">
    <property type="term" value="F:diacylglycerol O-acyltransferase activity"/>
    <property type="evidence" value="ECO:0007669"/>
    <property type="project" value="UniProtKB-EC"/>
</dbReference>
<keyword evidence="5 11" id="KW-0444">Lipid biosynthesis</keyword>
<evidence type="ECO:0000256" key="10">
    <source>
        <dbReference type="ARBA" id="ARBA00048109"/>
    </source>
</evidence>
<proteinExistence type="inferred from homology"/>
<dbReference type="Pfam" id="PF06974">
    <property type="entry name" value="WS_DGAT_C"/>
    <property type="match status" value="1"/>
</dbReference>
<keyword evidence="15" id="KW-1185">Reference proteome</keyword>
<comment type="catalytic activity">
    <reaction evidence="10 11">
        <text>an acyl-CoA + a 1,2-diacyl-sn-glycerol = a triacyl-sn-glycerol + CoA</text>
        <dbReference type="Rhea" id="RHEA:10868"/>
        <dbReference type="ChEBI" id="CHEBI:17815"/>
        <dbReference type="ChEBI" id="CHEBI:57287"/>
        <dbReference type="ChEBI" id="CHEBI:58342"/>
        <dbReference type="ChEBI" id="CHEBI:64615"/>
        <dbReference type="EC" id="2.3.1.20"/>
    </reaction>
</comment>
<evidence type="ECO:0000256" key="8">
    <source>
        <dbReference type="ARBA" id="ARBA00023098"/>
    </source>
</evidence>
<dbReference type="Pfam" id="PF03007">
    <property type="entry name" value="WS_DGAT_cat"/>
    <property type="match status" value="1"/>
</dbReference>
<evidence type="ECO:0000259" key="12">
    <source>
        <dbReference type="Pfam" id="PF03007"/>
    </source>
</evidence>
<evidence type="ECO:0000256" key="1">
    <source>
        <dbReference type="ARBA" id="ARBA00004771"/>
    </source>
</evidence>
<dbReference type="GO" id="GO:0019432">
    <property type="term" value="P:triglyceride biosynthetic process"/>
    <property type="evidence" value="ECO:0007669"/>
    <property type="project" value="UniProtKB-UniPathway"/>
</dbReference>
<dbReference type="NCBIfam" id="TIGR02946">
    <property type="entry name" value="acyl_WS_DGAT"/>
    <property type="match status" value="1"/>
</dbReference>
<dbReference type="InterPro" id="IPR009721">
    <property type="entry name" value="O-acyltransferase_WSD1_C"/>
</dbReference>
<name>W9GD45_9MICO</name>
<evidence type="ECO:0000259" key="13">
    <source>
        <dbReference type="Pfam" id="PF06974"/>
    </source>
</evidence>
<gene>
    <name evidence="14" type="ORF">N864_05790</name>
</gene>
<dbReference type="UniPathway" id="UPA00282"/>
<comment type="caution">
    <text evidence="14">The sequence shown here is derived from an EMBL/GenBank/DDBJ whole genome shotgun (WGS) entry which is preliminary data.</text>
</comment>
<dbReference type="EMBL" id="AWQS01000328">
    <property type="protein sequence ID" value="EWT04121.1"/>
    <property type="molecule type" value="Genomic_DNA"/>
</dbReference>
<dbReference type="PANTHER" id="PTHR31650">
    <property type="entry name" value="O-ACYLTRANSFERASE (WSD1-LIKE) FAMILY PROTEIN"/>
    <property type="match status" value="1"/>
</dbReference>
<evidence type="ECO:0000256" key="5">
    <source>
        <dbReference type="ARBA" id="ARBA00022516"/>
    </source>
</evidence>
<feature type="domain" description="O-acyltransferase WSD1-like N-terminal" evidence="12">
    <location>
        <begin position="20"/>
        <end position="282"/>
    </location>
</feature>
<feature type="domain" description="O-acyltransferase WSD1 C-terminal" evidence="13">
    <location>
        <begin position="324"/>
        <end position="469"/>
    </location>
</feature>
<dbReference type="PANTHER" id="PTHR31650:SF1">
    <property type="entry name" value="WAX ESTER SYNTHASE_DIACYLGLYCEROL ACYLTRANSFERASE 4-RELATED"/>
    <property type="match status" value="1"/>
</dbReference>
<dbReference type="InterPro" id="IPR004255">
    <property type="entry name" value="O-acyltransferase_WSD1_N"/>
</dbReference>
<keyword evidence="8 11" id="KW-0443">Lipid metabolism</keyword>
<evidence type="ECO:0000256" key="3">
    <source>
        <dbReference type="ARBA" id="ARBA00009587"/>
    </source>
</evidence>
<evidence type="ECO:0000256" key="4">
    <source>
        <dbReference type="ARBA" id="ARBA00013244"/>
    </source>
</evidence>
<dbReference type="EC" id="2.3.1.20" evidence="4 11"/>
<evidence type="ECO:0000256" key="9">
    <source>
        <dbReference type="ARBA" id="ARBA00023315"/>
    </source>
</evidence>
<dbReference type="InterPro" id="IPR045034">
    <property type="entry name" value="O-acyltransferase_WSD1-like"/>
</dbReference>
<protein>
    <recommendedName>
        <fullName evidence="4 11">Diacylglycerol O-acyltransferase</fullName>
        <ecNumber evidence="4 11">2.3.1.20</ecNumber>
    </recommendedName>
</protein>
<evidence type="ECO:0000313" key="14">
    <source>
        <dbReference type="EMBL" id="EWT04121.1"/>
    </source>
</evidence>
<dbReference type="SUPFAM" id="SSF52777">
    <property type="entry name" value="CoA-dependent acyltransferases"/>
    <property type="match status" value="2"/>
</dbReference>
<keyword evidence="7 11" id="KW-0319">Glycerol metabolism</keyword>
<dbReference type="GO" id="GO:0071731">
    <property type="term" value="P:response to nitric oxide"/>
    <property type="evidence" value="ECO:0007669"/>
    <property type="project" value="TreeGrafter"/>
</dbReference>
<keyword evidence="9 11" id="KW-0012">Acyltransferase</keyword>
<dbReference type="GO" id="GO:0051701">
    <property type="term" value="P:biological process involved in interaction with host"/>
    <property type="evidence" value="ECO:0007669"/>
    <property type="project" value="TreeGrafter"/>
</dbReference>
<evidence type="ECO:0000313" key="15">
    <source>
        <dbReference type="Proteomes" id="UP000019494"/>
    </source>
</evidence>
<evidence type="ECO:0000256" key="2">
    <source>
        <dbReference type="ARBA" id="ARBA00005189"/>
    </source>
</evidence>
<evidence type="ECO:0000256" key="6">
    <source>
        <dbReference type="ARBA" id="ARBA00022679"/>
    </source>
</evidence>
<evidence type="ECO:0000256" key="7">
    <source>
        <dbReference type="ARBA" id="ARBA00022798"/>
    </source>
</evidence>
<comment type="similarity">
    <text evidence="3 11">Belongs to the long-chain O-acyltransferase family.</text>
</comment>
<dbReference type="GO" id="GO:0006071">
    <property type="term" value="P:glycerol metabolic process"/>
    <property type="evidence" value="ECO:0007669"/>
    <property type="project" value="UniProtKB-KW"/>
</dbReference>
<organism evidence="14 15">
    <name type="scientific">Intrasporangium chromatireducens Q5-1</name>
    <dbReference type="NCBI Taxonomy" id="584657"/>
    <lineage>
        <taxon>Bacteria</taxon>
        <taxon>Bacillati</taxon>
        <taxon>Actinomycetota</taxon>
        <taxon>Actinomycetes</taxon>
        <taxon>Micrococcales</taxon>
        <taxon>Intrasporangiaceae</taxon>
        <taxon>Intrasporangium</taxon>
    </lineage>
</organism>
<reference evidence="15" key="1">
    <citation type="submission" date="2013-08" db="EMBL/GenBank/DDBJ databases">
        <title>Intrasporangium oryzae NRRL B-24470.</title>
        <authorList>
            <person name="Liu H."/>
            <person name="Wang G."/>
        </authorList>
    </citation>
    <scope>NUCLEOTIDE SEQUENCE [LARGE SCALE GENOMIC DNA]</scope>
    <source>
        <strain evidence="15">Q5-1</strain>
    </source>
</reference>
<dbReference type="Proteomes" id="UP000019494">
    <property type="component" value="Unassembled WGS sequence"/>
</dbReference>
<dbReference type="GO" id="GO:0005886">
    <property type="term" value="C:plasma membrane"/>
    <property type="evidence" value="ECO:0007669"/>
    <property type="project" value="TreeGrafter"/>
</dbReference>